<organism evidence="3 4">
    <name type="scientific">Asbolus verrucosus</name>
    <name type="common">Desert ironclad beetle</name>
    <dbReference type="NCBI Taxonomy" id="1661398"/>
    <lineage>
        <taxon>Eukaryota</taxon>
        <taxon>Metazoa</taxon>
        <taxon>Ecdysozoa</taxon>
        <taxon>Arthropoda</taxon>
        <taxon>Hexapoda</taxon>
        <taxon>Insecta</taxon>
        <taxon>Pterygota</taxon>
        <taxon>Neoptera</taxon>
        <taxon>Endopterygota</taxon>
        <taxon>Coleoptera</taxon>
        <taxon>Polyphaga</taxon>
        <taxon>Cucujiformia</taxon>
        <taxon>Tenebrionidae</taxon>
        <taxon>Pimeliinae</taxon>
        <taxon>Asbolus</taxon>
    </lineage>
</organism>
<sequence length="346" mass="38288">MTSAEKGGQWLLSSYAPFKEKPAFPGFEDHSMEEIRYLFYESARNGTIEQYKQNLQLMLQQAVMKIKALQNPSPDAVNMLKSIYNTIPSSSFNNNQFNAAPTNPLFSHPPQQQQKSVFANPASNQNVFSGANAPPNVFAPAPQMQQNVFAAPNTNPTFADGQNNVFVNQQAAKSVFASPQQVPSNNTVYASNSVFSGGAQPVFVHQQQPPVPFQQSSPFNQQQQAQFTAQQQNIFHQNQFGVLPNSNNQFGVTQPPNNQYGVPTSQPLTDGKPSFQHTANIFGNLATQPANPNIFGGAAAQTKPNENFYSKLEELSEQDVKWFQSDDLDVSKIPEKPPTYEMCFKL</sequence>
<dbReference type="STRING" id="1661398.A0A482VGD8"/>
<name>A0A482VGD8_ASBVE</name>
<accession>A0A482VGD8</accession>
<dbReference type="GO" id="GO:0005634">
    <property type="term" value="C:nucleus"/>
    <property type="evidence" value="ECO:0007669"/>
    <property type="project" value="UniProtKB-SubCell"/>
</dbReference>
<keyword evidence="2" id="KW-0539">Nucleus</keyword>
<dbReference type="PANTHER" id="PTHR46527">
    <property type="entry name" value="NUCLEOPORIN-LIKE PROTEIN 2"/>
    <property type="match status" value="1"/>
</dbReference>
<dbReference type="AlphaFoldDB" id="A0A482VGD8"/>
<keyword evidence="4" id="KW-1185">Reference proteome</keyword>
<dbReference type="OrthoDB" id="20729at2759"/>
<comment type="caution">
    <text evidence="3">The sequence shown here is derived from an EMBL/GenBank/DDBJ whole genome shotgun (WGS) entry which is preliminary data.</text>
</comment>
<reference evidence="3 4" key="1">
    <citation type="submission" date="2017-03" db="EMBL/GenBank/DDBJ databases">
        <title>Genome of the blue death feigning beetle - Asbolus verrucosus.</title>
        <authorList>
            <person name="Rider S.D."/>
        </authorList>
    </citation>
    <scope>NUCLEOTIDE SEQUENCE [LARGE SCALE GENOMIC DNA]</scope>
    <source>
        <strain evidence="3">Butters</strain>
        <tissue evidence="3">Head and leg muscle</tissue>
    </source>
</reference>
<dbReference type="InterPro" id="IPR051767">
    <property type="entry name" value="Nucleoporin_NUP42"/>
</dbReference>
<proteinExistence type="predicted"/>
<dbReference type="Proteomes" id="UP000292052">
    <property type="component" value="Unassembled WGS sequence"/>
</dbReference>
<protein>
    <submittedName>
        <fullName evidence="3">Uncharacterized protein</fullName>
    </submittedName>
</protein>
<comment type="subcellular location">
    <subcellularLocation>
        <location evidence="1">Nucleus</location>
    </subcellularLocation>
</comment>
<evidence type="ECO:0000256" key="2">
    <source>
        <dbReference type="ARBA" id="ARBA00023242"/>
    </source>
</evidence>
<dbReference type="EMBL" id="QDEB01102213">
    <property type="protein sequence ID" value="RZC31814.1"/>
    <property type="molecule type" value="Genomic_DNA"/>
</dbReference>
<evidence type="ECO:0000313" key="4">
    <source>
        <dbReference type="Proteomes" id="UP000292052"/>
    </source>
</evidence>
<evidence type="ECO:0000313" key="3">
    <source>
        <dbReference type="EMBL" id="RZC31814.1"/>
    </source>
</evidence>
<evidence type="ECO:0000256" key="1">
    <source>
        <dbReference type="ARBA" id="ARBA00004123"/>
    </source>
</evidence>
<dbReference type="PANTHER" id="PTHR46527:SF1">
    <property type="entry name" value="NUCLEOPORIN NUP42"/>
    <property type="match status" value="1"/>
</dbReference>
<gene>
    <name evidence="3" type="ORF">BDFB_001306</name>
</gene>